<dbReference type="GO" id="GO:0022841">
    <property type="term" value="F:potassium ion leak channel activity"/>
    <property type="evidence" value="ECO:0007669"/>
    <property type="project" value="TreeGrafter"/>
</dbReference>
<dbReference type="SUPFAM" id="SSF81324">
    <property type="entry name" value="Voltage-gated potassium channels"/>
    <property type="match status" value="2"/>
</dbReference>
<keyword evidence="6 9" id="KW-0406">Ion transport</keyword>
<dbReference type="Gene3D" id="1.10.287.70">
    <property type="match status" value="1"/>
</dbReference>
<dbReference type="InterPro" id="IPR001779">
    <property type="entry name" value="2pore_dom_K_chnl_TWIK1"/>
</dbReference>
<dbReference type="PANTHER" id="PTHR11003">
    <property type="entry name" value="POTASSIUM CHANNEL, SUBFAMILY K"/>
    <property type="match status" value="1"/>
</dbReference>
<gene>
    <name evidence="12" type="ORF">NXF25_014721</name>
</gene>
<evidence type="ECO:0000256" key="7">
    <source>
        <dbReference type="ARBA" id="ARBA00023136"/>
    </source>
</evidence>
<evidence type="ECO:0000256" key="9">
    <source>
        <dbReference type="RuleBase" id="RU003857"/>
    </source>
</evidence>
<evidence type="ECO:0000259" key="11">
    <source>
        <dbReference type="Pfam" id="PF07885"/>
    </source>
</evidence>
<keyword evidence="4" id="KW-0630">Potassium</keyword>
<evidence type="ECO:0000256" key="10">
    <source>
        <dbReference type="SAM" id="Phobius"/>
    </source>
</evidence>
<dbReference type="PRINTS" id="PR01096">
    <property type="entry name" value="TWIK1CHANNEL"/>
</dbReference>
<feature type="domain" description="Potassium channel" evidence="11">
    <location>
        <begin position="177"/>
        <end position="254"/>
    </location>
</feature>
<dbReference type="PRINTS" id="PR01333">
    <property type="entry name" value="2POREKCHANEL"/>
</dbReference>
<dbReference type="FunFam" id="1.10.287.70:FF:000360">
    <property type="entry name" value="Potassium two pore domain channel subfamily K member 6"/>
    <property type="match status" value="1"/>
</dbReference>
<dbReference type="PANTHER" id="PTHR11003:SF28">
    <property type="entry name" value="POTASSIUM CHANNEL SUBFAMILY K MEMBER 6"/>
    <property type="match status" value="1"/>
</dbReference>
<keyword evidence="5 10" id="KW-1133">Transmembrane helix</keyword>
<protein>
    <submittedName>
        <fullName evidence="12">Potassium channel subfamily K member 6</fullName>
    </submittedName>
</protein>
<dbReference type="Proteomes" id="UP001474421">
    <property type="component" value="Unassembled WGS sequence"/>
</dbReference>
<evidence type="ECO:0000256" key="6">
    <source>
        <dbReference type="ARBA" id="ARBA00023065"/>
    </source>
</evidence>
<comment type="subcellular location">
    <subcellularLocation>
        <location evidence="1">Membrane</location>
        <topology evidence="1">Multi-pass membrane protein</topology>
    </subcellularLocation>
</comment>
<name>A0AAW1AWR7_CROAD</name>
<evidence type="ECO:0000256" key="1">
    <source>
        <dbReference type="ARBA" id="ARBA00004141"/>
    </source>
</evidence>
<reference evidence="12 13" key="1">
    <citation type="journal article" date="2024" name="Proc. Natl. Acad. Sci. U.S.A.">
        <title>The genetic regulatory architecture and epigenomic basis for age-related changes in rattlesnake venom.</title>
        <authorList>
            <person name="Hogan M.P."/>
            <person name="Holding M.L."/>
            <person name="Nystrom G.S."/>
            <person name="Colston T.J."/>
            <person name="Bartlett D.A."/>
            <person name="Mason A.J."/>
            <person name="Ellsworth S.A."/>
            <person name="Rautsaw R.M."/>
            <person name="Lawrence K.C."/>
            <person name="Strickland J.L."/>
            <person name="He B."/>
            <person name="Fraser P."/>
            <person name="Margres M.J."/>
            <person name="Gilbert D.M."/>
            <person name="Gibbs H.L."/>
            <person name="Parkinson C.L."/>
            <person name="Rokyta D.R."/>
        </authorList>
    </citation>
    <scope>NUCLEOTIDE SEQUENCE [LARGE SCALE GENOMIC DNA]</scope>
    <source>
        <strain evidence="12">DRR0105</strain>
    </source>
</reference>
<feature type="transmembrane region" description="Helical" evidence="10">
    <location>
        <begin position="89"/>
        <end position="108"/>
    </location>
</feature>
<evidence type="ECO:0000256" key="3">
    <source>
        <dbReference type="ARBA" id="ARBA00022692"/>
    </source>
</evidence>
<dbReference type="InterPro" id="IPR003280">
    <property type="entry name" value="2pore_dom_K_chnl"/>
</dbReference>
<dbReference type="InterPro" id="IPR013099">
    <property type="entry name" value="K_chnl_dom"/>
</dbReference>
<sequence length="456" mass="50376">MRRGAVLAAFALAYAGYLLLGALIISAVERPYESRLRAELWDLKSDFLRSSPCLSEARLERFLGAVLSADRHSAALLHNGSAATSSWDFASAFFFASTLITTVGYGYTTPLSNAGKAFCIFYAVLGVPFTMLVLTATVQRLVGTVTSGPLEYLALRWGSDRRVLSWGHLLVLMGLVLATFFLVPAAIFSSLEESWSFLDAFYFCFISLCTIGLGDYVPGEQPGQRLRPLYKVSVTVYLLLGLMAMLLVLQTFHKLADLHRLSDLVFLPPEQPPEEHQSIGTREMFGVWASVLPSVCLWALTWIRPYSYTLCESAVGPEKDWHLHRGPYAPASALQGNSSMGLQQMRKGYGGHAFQCTHGQRGQKMFPVRGTLPSLGRGREEARWALSSKGKRDPTLFWNLLATPPHPMALTRNRGVPPLLSTSHLRSSSGDCRMRGEGWAKGPFTCTAFLRSHLDK</sequence>
<evidence type="ECO:0000313" key="13">
    <source>
        <dbReference type="Proteomes" id="UP001474421"/>
    </source>
</evidence>
<comment type="caution">
    <text evidence="12">The sequence shown here is derived from an EMBL/GenBank/DDBJ whole genome shotgun (WGS) entry which is preliminary data.</text>
</comment>
<feature type="transmembrane region" description="Helical" evidence="10">
    <location>
        <begin position="6"/>
        <end position="28"/>
    </location>
</feature>
<evidence type="ECO:0000256" key="8">
    <source>
        <dbReference type="ARBA" id="ARBA00023303"/>
    </source>
</evidence>
<feature type="transmembrane region" description="Helical" evidence="10">
    <location>
        <begin position="120"/>
        <end position="142"/>
    </location>
</feature>
<dbReference type="GO" id="GO:0015271">
    <property type="term" value="F:outward rectifier potassium channel activity"/>
    <property type="evidence" value="ECO:0007669"/>
    <property type="project" value="TreeGrafter"/>
</dbReference>
<keyword evidence="8 9" id="KW-0407">Ion channel</keyword>
<evidence type="ECO:0000256" key="2">
    <source>
        <dbReference type="ARBA" id="ARBA00022448"/>
    </source>
</evidence>
<accession>A0AAW1AWR7</accession>
<keyword evidence="7 10" id="KW-0472">Membrane</keyword>
<keyword evidence="13" id="KW-1185">Reference proteome</keyword>
<organism evidence="12 13">
    <name type="scientific">Crotalus adamanteus</name>
    <name type="common">Eastern diamondback rattlesnake</name>
    <dbReference type="NCBI Taxonomy" id="8729"/>
    <lineage>
        <taxon>Eukaryota</taxon>
        <taxon>Metazoa</taxon>
        <taxon>Chordata</taxon>
        <taxon>Craniata</taxon>
        <taxon>Vertebrata</taxon>
        <taxon>Euteleostomi</taxon>
        <taxon>Lepidosauria</taxon>
        <taxon>Squamata</taxon>
        <taxon>Bifurcata</taxon>
        <taxon>Unidentata</taxon>
        <taxon>Episquamata</taxon>
        <taxon>Toxicofera</taxon>
        <taxon>Serpentes</taxon>
        <taxon>Colubroidea</taxon>
        <taxon>Viperidae</taxon>
        <taxon>Crotalinae</taxon>
        <taxon>Crotalus</taxon>
    </lineage>
</organism>
<feature type="transmembrane region" description="Helical" evidence="10">
    <location>
        <begin position="200"/>
        <end position="217"/>
    </location>
</feature>
<dbReference type="EMBL" id="JAOTOJ010000011">
    <property type="protein sequence ID" value="KAK9394193.1"/>
    <property type="molecule type" value="Genomic_DNA"/>
</dbReference>
<dbReference type="AlphaFoldDB" id="A0AAW1AWR7"/>
<evidence type="ECO:0000256" key="5">
    <source>
        <dbReference type="ARBA" id="ARBA00022989"/>
    </source>
</evidence>
<keyword evidence="2 9" id="KW-0813">Transport</keyword>
<feature type="transmembrane region" description="Helical" evidence="10">
    <location>
        <begin position="229"/>
        <end position="252"/>
    </location>
</feature>
<dbReference type="GO" id="GO:0030322">
    <property type="term" value="P:stabilization of membrane potential"/>
    <property type="evidence" value="ECO:0007669"/>
    <property type="project" value="TreeGrafter"/>
</dbReference>
<dbReference type="PRINTS" id="PR01586">
    <property type="entry name" value="TWIKCHANNEL"/>
</dbReference>
<evidence type="ECO:0000256" key="4">
    <source>
        <dbReference type="ARBA" id="ARBA00022958"/>
    </source>
</evidence>
<keyword evidence="3 9" id="KW-0812">Transmembrane</keyword>
<dbReference type="InterPro" id="IPR005408">
    <property type="entry name" value="2pore_dom_K_chnl_TWIK"/>
</dbReference>
<comment type="similarity">
    <text evidence="9">Belongs to the two pore domain potassium channel (TC 1.A.1.8) family.</text>
</comment>
<feature type="domain" description="Potassium channel" evidence="11">
    <location>
        <begin position="84"/>
        <end position="141"/>
    </location>
</feature>
<dbReference type="Pfam" id="PF07885">
    <property type="entry name" value="Ion_trans_2"/>
    <property type="match status" value="2"/>
</dbReference>
<evidence type="ECO:0000313" key="12">
    <source>
        <dbReference type="EMBL" id="KAK9394193.1"/>
    </source>
</evidence>
<proteinExistence type="inferred from homology"/>
<feature type="transmembrane region" description="Helical" evidence="10">
    <location>
        <begin position="163"/>
        <end position="188"/>
    </location>
</feature>
<dbReference type="GO" id="GO:0005886">
    <property type="term" value="C:plasma membrane"/>
    <property type="evidence" value="ECO:0007669"/>
    <property type="project" value="TreeGrafter"/>
</dbReference>